<dbReference type="Proteomes" id="UP000531561">
    <property type="component" value="Unassembled WGS sequence"/>
</dbReference>
<dbReference type="OrthoDB" id="3507099at2759"/>
<feature type="compositionally biased region" description="Polar residues" evidence="1">
    <location>
        <begin position="232"/>
        <end position="253"/>
    </location>
</feature>
<reference evidence="2 3" key="1">
    <citation type="journal article" date="2020" name="Phytopathology">
        <title>A high-quality genome resource of Botrytis fragariae, a new and rapidly spreading fungal pathogen causing strawberry gray mold in the U.S.A.</title>
        <authorList>
            <person name="Wu Y."/>
            <person name="Saski C.A."/>
            <person name="Schnabel G."/>
            <person name="Xiao S."/>
            <person name="Hu M."/>
        </authorList>
    </citation>
    <scope>NUCLEOTIDE SEQUENCE [LARGE SCALE GENOMIC DNA]</scope>
    <source>
        <strain evidence="2 3">BVB16</strain>
    </source>
</reference>
<protein>
    <recommendedName>
        <fullName evidence="4">Myb-like domain-containing protein</fullName>
    </recommendedName>
</protein>
<organism evidence="2 3">
    <name type="scientific">Botrytis fragariae</name>
    <dbReference type="NCBI Taxonomy" id="1964551"/>
    <lineage>
        <taxon>Eukaryota</taxon>
        <taxon>Fungi</taxon>
        <taxon>Dikarya</taxon>
        <taxon>Ascomycota</taxon>
        <taxon>Pezizomycotina</taxon>
        <taxon>Leotiomycetes</taxon>
        <taxon>Helotiales</taxon>
        <taxon>Sclerotiniaceae</taxon>
        <taxon>Botrytis</taxon>
    </lineage>
</organism>
<dbReference type="RefSeq" id="XP_037193212.1">
    <property type="nucleotide sequence ID" value="XM_037334678.1"/>
</dbReference>
<gene>
    <name evidence="2" type="ORF">Bfra_004273</name>
</gene>
<comment type="caution">
    <text evidence="2">The sequence shown here is derived from an EMBL/GenBank/DDBJ whole genome shotgun (WGS) entry which is preliminary data.</text>
</comment>
<feature type="region of interest" description="Disordered" evidence="1">
    <location>
        <begin position="277"/>
        <end position="299"/>
    </location>
</feature>
<dbReference type="AlphaFoldDB" id="A0A8H6AVB2"/>
<name>A0A8H6AVB2_9HELO</name>
<evidence type="ECO:0000313" key="3">
    <source>
        <dbReference type="Proteomes" id="UP000531561"/>
    </source>
</evidence>
<evidence type="ECO:0000256" key="1">
    <source>
        <dbReference type="SAM" id="MobiDB-lite"/>
    </source>
</evidence>
<sequence>MPTSRGRRRKFSSQEDAYLSNFREWRNEEVSESWAQFLTRYEKKFWADPHSSGSLFRRAEKLSGHRHQTLSRVDEMMHHMLKMRKSSLLWTWGRIGQAFGTNARTASAAYKNFLEKNGIDEDENESRRIMWTESDRRRLGRARHLGYSWERISKQFGHEEYICMSAHYIQSYGGSRSGHLNASFHPKYFFSYIGKSSGRPIQKSAGAPEVKDEGEDYQWVKSLVTRNEREQSQPNSGVTNAKQSGSGSSQSCFTDLEHMKSHSVLKLEHNSRMIDRIPTKHSLDGSKATIAPTSQADSRYYAPSRTARPIYRDNLAKMRLNGCAASPNSLQKLDSRQLGTRRRNEFGPRGLVKIDTETVSHCFPASLKNLRSYKPICSYEELDGPYVKVKEEVEDDESNNNMTYCMISEAR</sequence>
<keyword evidence="3" id="KW-1185">Reference proteome</keyword>
<proteinExistence type="predicted"/>
<dbReference type="GeneID" id="59258370"/>
<evidence type="ECO:0000313" key="2">
    <source>
        <dbReference type="EMBL" id="KAF5874266.1"/>
    </source>
</evidence>
<evidence type="ECO:0008006" key="4">
    <source>
        <dbReference type="Google" id="ProtNLM"/>
    </source>
</evidence>
<dbReference type="EMBL" id="JABFCT010000007">
    <property type="protein sequence ID" value="KAF5874266.1"/>
    <property type="molecule type" value="Genomic_DNA"/>
</dbReference>
<feature type="region of interest" description="Disordered" evidence="1">
    <location>
        <begin position="226"/>
        <end position="253"/>
    </location>
</feature>
<accession>A0A8H6AVB2</accession>